<evidence type="ECO:0000313" key="2">
    <source>
        <dbReference type="EMBL" id="TCK06263.1"/>
    </source>
</evidence>
<dbReference type="GO" id="GO:0016301">
    <property type="term" value="F:kinase activity"/>
    <property type="evidence" value="ECO:0007669"/>
    <property type="project" value="UniProtKB-KW"/>
</dbReference>
<dbReference type="InterPro" id="IPR043129">
    <property type="entry name" value="ATPase_NBD"/>
</dbReference>
<gene>
    <name evidence="2" type="ORF">CLV27_0064</name>
</gene>
<evidence type="ECO:0000256" key="1">
    <source>
        <dbReference type="ARBA" id="ARBA00006479"/>
    </source>
</evidence>
<reference evidence="2 3" key="1">
    <citation type="submission" date="2019-03" db="EMBL/GenBank/DDBJ databases">
        <title>Genomic Encyclopedia of Archaeal and Bacterial Type Strains, Phase II (KMG-II): from individual species to whole genera.</title>
        <authorList>
            <person name="Goeker M."/>
        </authorList>
    </citation>
    <scope>NUCLEOTIDE SEQUENCE [LARGE SCALE GENOMIC DNA]</scope>
    <source>
        <strain evidence="2 3">DSM 24425</strain>
    </source>
</reference>
<dbReference type="AlphaFoldDB" id="A0A4R1GH06"/>
<proteinExistence type="inferred from homology"/>
<dbReference type="PANTHER" id="PTHR18964:SF149">
    <property type="entry name" value="BIFUNCTIONAL UDP-N-ACETYLGLUCOSAMINE 2-EPIMERASE_N-ACETYLMANNOSAMINE KINASE"/>
    <property type="match status" value="1"/>
</dbReference>
<dbReference type="PANTHER" id="PTHR18964">
    <property type="entry name" value="ROK (REPRESSOR, ORF, KINASE) FAMILY"/>
    <property type="match status" value="1"/>
</dbReference>
<accession>A0A4R1GH06</accession>
<keyword evidence="3" id="KW-1185">Reference proteome</keyword>
<dbReference type="Proteomes" id="UP000295777">
    <property type="component" value="Unassembled WGS sequence"/>
</dbReference>
<dbReference type="EMBL" id="SMFV01000001">
    <property type="protein sequence ID" value="TCK06263.1"/>
    <property type="molecule type" value="Genomic_DNA"/>
</dbReference>
<dbReference type="RefSeq" id="WP_132524641.1">
    <property type="nucleotide sequence ID" value="NZ_SMFV01000001.1"/>
</dbReference>
<dbReference type="Pfam" id="PF00480">
    <property type="entry name" value="ROK"/>
    <property type="match status" value="1"/>
</dbReference>
<dbReference type="SUPFAM" id="SSF53067">
    <property type="entry name" value="Actin-like ATPase domain"/>
    <property type="match status" value="1"/>
</dbReference>
<protein>
    <submittedName>
        <fullName evidence="2">Glucokinase</fullName>
    </submittedName>
</protein>
<dbReference type="Gene3D" id="3.30.420.40">
    <property type="match status" value="2"/>
</dbReference>
<organism evidence="2 3">
    <name type="scientific">Phorcysia thermohydrogeniphila</name>
    <dbReference type="NCBI Taxonomy" id="936138"/>
    <lineage>
        <taxon>Bacteria</taxon>
        <taxon>Pseudomonadati</taxon>
        <taxon>Aquificota</taxon>
        <taxon>Aquificia</taxon>
        <taxon>Desulfurobacteriales</taxon>
        <taxon>Desulfurobacteriaceae</taxon>
        <taxon>Phorcysia</taxon>
    </lineage>
</organism>
<dbReference type="OrthoDB" id="9810372at2"/>
<name>A0A4R1GH06_9BACT</name>
<keyword evidence="2" id="KW-0418">Kinase</keyword>
<keyword evidence="2" id="KW-0808">Transferase</keyword>
<comment type="similarity">
    <text evidence="1">Belongs to the ROK (NagC/XylR) family.</text>
</comment>
<sequence>MRLGFDIGGTFIKLFDGRRVEKVKTPRSVEGIVSIIAKKVQKARAGRVGVAVAGLVDIREGVVTESPNLSFLNGTPLKFLLEKELHVPVLTVNDATAAAYAEYFRGAGRGSSLLVCLTIGTGLGGGAVLKGELLLGTSGAAMEVGHTVVEKDGWPCRCGRRGCLEAYVSSYGLEKLYLSKSGRKLPSHEVIQRALLGEPEAKQAVGKMVEYLSVGVMNLVHIFNPDVVVLAGGIPSNYPEIVDMTERLVREKAFPLTLKELTIKLAELGEFSGAIGAWMLSDNLPDSNSRSDRNV</sequence>
<dbReference type="InterPro" id="IPR000600">
    <property type="entry name" value="ROK"/>
</dbReference>
<comment type="caution">
    <text evidence="2">The sequence shown here is derived from an EMBL/GenBank/DDBJ whole genome shotgun (WGS) entry which is preliminary data.</text>
</comment>
<evidence type="ECO:0000313" key="3">
    <source>
        <dbReference type="Proteomes" id="UP000295777"/>
    </source>
</evidence>